<dbReference type="PANTHER" id="PTHR10566:SF113">
    <property type="entry name" value="PROTEIN ACTIVITY OF BC1 COMPLEX KINASE 7, CHLOROPLASTIC"/>
    <property type="match status" value="1"/>
</dbReference>
<dbReference type="AlphaFoldDB" id="A0A3A8IWG2"/>
<evidence type="ECO:0000259" key="2">
    <source>
        <dbReference type="Pfam" id="PF03109"/>
    </source>
</evidence>
<dbReference type="Pfam" id="PF03109">
    <property type="entry name" value="ABC1"/>
    <property type="match status" value="1"/>
</dbReference>
<evidence type="ECO:0000256" key="1">
    <source>
        <dbReference type="ARBA" id="ARBA00009670"/>
    </source>
</evidence>
<reference evidence="4" key="1">
    <citation type="submission" date="2018-09" db="EMBL/GenBank/DDBJ databases">
        <authorList>
            <person name="Livingstone P.G."/>
            <person name="Whitworth D.E."/>
        </authorList>
    </citation>
    <scope>NUCLEOTIDE SEQUENCE [LARGE SCALE GENOMIC DNA]</scope>
    <source>
        <strain evidence="4">CA054A</strain>
    </source>
</reference>
<dbReference type="PANTHER" id="PTHR10566">
    <property type="entry name" value="CHAPERONE-ACTIVITY OF BC1 COMPLEX CABC1 -RELATED"/>
    <property type="match status" value="1"/>
</dbReference>
<dbReference type="Proteomes" id="UP000268094">
    <property type="component" value="Unassembled WGS sequence"/>
</dbReference>
<dbReference type="SUPFAM" id="SSF56112">
    <property type="entry name" value="Protein kinase-like (PK-like)"/>
    <property type="match status" value="1"/>
</dbReference>
<dbReference type="EMBL" id="RAVZ01000091">
    <property type="protein sequence ID" value="RKG87817.1"/>
    <property type="molecule type" value="Genomic_DNA"/>
</dbReference>
<comment type="similarity">
    <text evidence="1">Belongs to the protein kinase superfamily. ADCK protein kinase family.</text>
</comment>
<sequence>MRTGLKRWWELGQVARASTRLRRGARPQETEDARRELAERLLGLRGLPQKVGQVLTLAELGAETPGFGSLAEAPSPLAPEVALAEVSRRLGRPWREVFRSLDGVGIAASLGQVHRGVLHDGRAVAVKLRHPGIADAVRADLRALGWLAAPLGGWRGKLDLSAYRRELAQMLQEELDYHHEARALREAGARMADVPGVVAPVPVDALTREDLLVMSWVDGEPIAEARRWSEADRRALSTTLVRLFLQGLFTWGALHADPHPGNYRVIRGPEGRPTLGVLDFGCVKPLPPELPLGLGRLIALLRAPGAEADPRRLLSTWVTLGFTPELLEPMAEVLPAVSRVLLEPFLQDAPFHVERWNLGARLTEALGPHRWNFRAAGPASLLFVLRAFHGLMRHLDVLKAPIAWGPLLDASRAPRLPPPPLPPEAHVEGTARYLRVRVTEGSHTRVALTFRADVTAHLEDLLPEDLRPRLAARGLDPVAIAATAVAAGLRPSELFHLDEGGRHVRVWLE</sequence>
<proteinExistence type="inferred from homology"/>
<gene>
    <name evidence="3" type="ORF">D7V88_15400</name>
</gene>
<dbReference type="InterPro" id="IPR011009">
    <property type="entry name" value="Kinase-like_dom_sf"/>
</dbReference>
<comment type="caution">
    <text evidence="3">The sequence shown here is derived from an EMBL/GenBank/DDBJ whole genome shotgun (WGS) entry which is preliminary data.</text>
</comment>
<dbReference type="InterPro" id="IPR050154">
    <property type="entry name" value="UbiB_kinase"/>
</dbReference>
<dbReference type="InterPro" id="IPR004147">
    <property type="entry name" value="ABC1_dom"/>
</dbReference>
<accession>A0A3A8IWG2</accession>
<keyword evidence="4" id="KW-1185">Reference proteome</keyword>
<dbReference type="RefSeq" id="WP_120541395.1">
    <property type="nucleotide sequence ID" value="NZ_RAVZ01000091.1"/>
</dbReference>
<organism evidence="3 4">
    <name type="scientific">Corallococcus terminator</name>
    <dbReference type="NCBI Taxonomy" id="2316733"/>
    <lineage>
        <taxon>Bacteria</taxon>
        <taxon>Pseudomonadati</taxon>
        <taxon>Myxococcota</taxon>
        <taxon>Myxococcia</taxon>
        <taxon>Myxococcales</taxon>
        <taxon>Cystobacterineae</taxon>
        <taxon>Myxococcaceae</taxon>
        <taxon>Corallococcus</taxon>
    </lineage>
</organism>
<feature type="domain" description="ABC1 atypical kinase-like" evidence="2">
    <location>
        <begin position="86"/>
        <end position="289"/>
    </location>
</feature>
<name>A0A3A8IWG2_9BACT</name>
<protein>
    <recommendedName>
        <fullName evidence="2">ABC1 atypical kinase-like domain-containing protein</fullName>
    </recommendedName>
</protein>
<evidence type="ECO:0000313" key="3">
    <source>
        <dbReference type="EMBL" id="RKG87817.1"/>
    </source>
</evidence>
<evidence type="ECO:0000313" key="4">
    <source>
        <dbReference type="Proteomes" id="UP000268094"/>
    </source>
</evidence>
<dbReference type="OrthoDB" id="9795390at2"/>